<dbReference type="Proteomes" id="UP000440498">
    <property type="component" value="Unassembled WGS sequence"/>
</dbReference>
<sequence length="93" mass="10024">MSIKIQSARYGLPNQYNDVTAHVQLMVQDSNRTIAINNDSLGGDPAYGHGKKLTVAYFGHDGRPHMVEGDEGSTILLTDEPHGLPGAPPWLIG</sequence>
<proteinExistence type="predicted"/>
<accession>A0A6A7N4W6</accession>
<dbReference type="RefSeq" id="WP_152839197.1">
    <property type="nucleotide sequence ID" value="NZ_WHUG01000006.1"/>
</dbReference>
<keyword evidence="2" id="KW-1185">Reference proteome</keyword>
<reference evidence="1 2" key="1">
    <citation type="submission" date="2019-10" db="EMBL/GenBank/DDBJ databases">
        <title>Two novel species isolated from a subtropical stream in China.</title>
        <authorList>
            <person name="Lu H."/>
        </authorList>
    </citation>
    <scope>NUCLEOTIDE SEQUENCE [LARGE SCALE GENOMIC DNA]</scope>
    <source>
        <strain evidence="1 2">FT29W</strain>
    </source>
</reference>
<dbReference type="AlphaFoldDB" id="A0A6A7N4W6"/>
<organism evidence="1 2">
    <name type="scientific">Rugamonas aquatica</name>
    <dbReference type="NCBI Taxonomy" id="2743357"/>
    <lineage>
        <taxon>Bacteria</taxon>
        <taxon>Pseudomonadati</taxon>
        <taxon>Pseudomonadota</taxon>
        <taxon>Betaproteobacteria</taxon>
        <taxon>Burkholderiales</taxon>
        <taxon>Oxalobacteraceae</taxon>
        <taxon>Telluria group</taxon>
        <taxon>Rugamonas</taxon>
    </lineage>
</organism>
<evidence type="ECO:0000313" key="2">
    <source>
        <dbReference type="Proteomes" id="UP000440498"/>
    </source>
</evidence>
<comment type="caution">
    <text evidence="1">The sequence shown here is derived from an EMBL/GenBank/DDBJ whole genome shotgun (WGS) entry which is preliminary data.</text>
</comment>
<evidence type="ECO:0000313" key="1">
    <source>
        <dbReference type="EMBL" id="MQA39962.1"/>
    </source>
</evidence>
<protein>
    <submittedName>
        <fullName evidence="1">Uncharacterized protein</fullName>
    </submittedName>
</protein>
<gene>
    <name evidence="1" type="ORF">GEV02_17570</name>
</gene>
<name>A0A6A7N4W6_9BURK</name>
<dbReference type="EMBL" id="WHUG01000006">
    <property type="protein sequence ID" value="MQA39962.1"/>
    <property type="molecule type" value="Genomic_DNA"/>
</dbReference>